<dbReference type="Gene3D" id="3.55.50.30">
    <property type="match status" value="1"/>
</dbReference>
<gene>
    <name evidence="4" type="ORF">ACFS1K_08900</name>
</gene>
<feature type="domain" description="Protein FecR C-terminal" evidence="3">
    <location>
        <begin position="315"/>
        <end position="382"/>
    </location>
</feature>
<feature type="transmembrane region" description="Helical" evidence="1">
    <location>
        <begin position="78"/>
        <end position="99"/>
    </location>
</feature>
<evidence type="ECO:0000256" key="1">
    <source>
        <dbReference type="SAM" id="Phobius"/>
    </source>
</evidence>
<sequence>MRKLINKYLDDTIGGIELERLKVWLEKEKNQSKFKTILENHYHLNLGLQAVDLEKEYSLLLNKLEGHNINKRRSYFALYQRAAVLMVLMGLGYLLYITIGNSNESYTDGNFITIKQENGSIQVIMEDGSVEIVDSKGEIIGRQDGGQLDYKNIGSANSGNRVDDIIAYNELVVPNGKKMKLILSDSTIVHINSGTYFKYPVRFVKNRDRRVFLEGEAFFEVSKYKNSPFIVSANELDIRVLGTKFDVSSYENDNTVSTVLVEGSVELYYRNEMQENKDKFLLAPGQIASWQKSENNMAITVVDVKEYTSWINGQIIFRVRPFPEIIKVLERHYDVSITNNYSFLDDQHFFAKFDNETIEQVLSYFQNSTPFTYTRIGNTIVINQSKKTDAYD</sequence>
<evidence type="ECO:0000259" key="3">
    <source>
        <dbReference type="Pfam" id="PF16344"/>
    </source>
</evidence>
<feature type="domain" description="FecR protein" evidence="2">
    <location>
        <begin position="171"/>
        <end position="266"/>
    </location>
</feature>
<dbReference type="InterPro" id="IPR012373">
    <property type="entry name" value="Ferrdict_sens_TM"/>
</dbReference>
<dbReference type="InterPro" id="IPR006860">
    <property type="entry name" value="FecR"/>
</dbReference>
<dbReference type="Proteomes" id="UP001597532">
    <property type="component" value="Unassembled WGS sequence"/>
</dbReference>
<keyword evidence="5" id="KW-1185">Reference proteome</keyword>
<evidence type="ECO:0000259" key="2">
    <source>
        <dbReference type="Pfam" id="PF04773"/>
    </source>
</evidence>
<evidence type="ECO:0000313" key="4">
    <source>
        <dbReference type="EMBL" id="MFD2789878.1"/>
    </source>
</evidence>
<keyword evidence="1" id="KW-0472">Membrane</keyword>
<dbReference type="InterPro" id="IPR032508">
    <property type="entry name" value="FecR_C"/>
</dbReference>
<dbReference type="EMBL" id="JBHUOK010000029">
    <property type="protein sequence ID" value="MFD2789878.1"/>
    <property type="molecule type" value="Genomic_DNA"/>
</dbReference>
<evidence type="ECO:0000313" key="5">
    <source>
        <dbReference type="Proteomes" id="UP001597532"/>
    </source>
</evidence>
<protein>
    <submittedName>
        <fullName evidence="4">FecR family protein</fullName>
    </submittedName>
</protein>
<dbReference type="PANTHER" id="PTHR30273">
    <property type="entry name" value="PERIPLASMIC SIGNAL SENSOR AND SIGMA FACTOR ACTIVATOR FECR-RELATED"/>
    <property type="match status" value="1"/>
</dbReference>
<comment type="caution">
    <text evidence="4">The sequence shown here is derived from an EMBL/GenBank/DDBJ whole genome shotgun (WGS) entry which is preliminary data.</text>
</comment>
<reference evidence="5" key="1">
    <citation type="journal article" date="2019" name="Int. J. Syst. Evol. Microbiol.">
        <title>The Global Catalogue of Microorganisms (GCM) 10K type strain sequencing project: providing services to taxonomists for standard genome sequencing and annotation.</title>
        <authorList>
            <consortium name="The Broad Institute Genomics Platform"/>
            <consortium name="The Broad Institute Genome Sequencing Center for Infectious Disease"/>
            <person name="Wu L."/>
            <person name="Ma J."/>
        </authorList>
    </citation>
    <scope>NUCLEOTIDE SEQUENCE [LARGE SCALE GENOMIC DNA]</scope>
    <source>
        <strain evidence="5">KCTC 52924</strain>
    </source>
</reference>
<proteinExistence type="predicted"/>
<keyword evidence="1" id="KW-0812">Transmembrane</keyword>
<dbReference type="Gene3D" id="2.60.120.1440">
    <property type="match status" value="1"/>
</dbReference>
<keyword evidence="1" id="KW-1133">Transmembrane helix</keyword>
<organism evidence="4 5">
    <name type="scientific">Arenibacter antarcticus</name>
    <dbReference type="NCBI Taxonomy" id="2040469"/>
    <lineage>
        <taxon>Bacteria</taxon>
        <taxon>Pseudomonadati</taxon>
        <taxon>Bacteroidota</taxon>
        <taxon>Flavobacteriia</taxon>
        <taxon>Flavobacteriales</taxon>
        <taxon>Flavobacteriaceae</taxon>
        <taxon>Arenibacter</taxon>
    </lineage>
</organism>
<dbReference type="PANTHER" id="PTHR30273:SF2">
    <property type="entry name" value="PROTEIN FECR"/>
    <property type="match status" value="1"/>
</dbReference>
<accession>A0ABW5VI82</accession>
<dbReference type="RefSeq" id="WP_251807699.1">
    <property type="nucleotide sequence ID" value="NZ_CP166679.1"/>
</dbReference>
<dbReference type="Pfam" id="PF04773">
    <property type="entry name" value="FecR"/>
    <property type="match status" value="1"/>
</dbReference>
<dbReference type="Pfam" id="PF16344">
    <property type="entry name" value="FecR_C"/>
    <property type="match status" value="1"/>
</dbReference>
<name>A0ABW5VI82_9FLAO</name>